<dbReference type="Gene3D" id="3.30.70.1820">
    <property type="entry name" value="L1 transposable element, RRM domain"/>
    <property type="match status" value="1"/>
</dbReference>
<evidence type="ECO:0000313" key="3">
    <source>
        <dbReference type="Proteomes" id="UP000823941"/>
    </source>
</evidence>
<reference evidence="2 3" key="1">
    <citation type="submission" date="2021-06" db="EMBL/GenBank/DDBJ databases">
        <title>A haploid diamondback moth (Plutella xylostella L.) genome assembly resolves 31 chromosomes and identifies a diamide resistance mutation.</title>
        <authorList>
            <person name="Ward C.M."/>
            <person name="Perry K.D."/>
            <person name="Baker G."/>
            <person name="Powis K."/>
            <person name="Heckel D.G."/>
            <person name="Baxter S.W."/>
        </authorList>
    </citation>
    <scope>NUCLEOTIDE SEQUENCE [LARGE SCALE GENOMIC DNA]</scope>
    <source>
        <strain evidence="2 3">LV</strain>
        <tissue evidence="2">Single pupa</tissue>
    </source>
</reference>
<comment type="caution">
    <text evidence="2">The sequence shown here is derived from an EMBL/GenBank/DDBJ whole genome shotgun (WGS) entry which is preliminary data.</text>
</comment>
<evidence type="ECO:0000313" key="2">
    <source>
        <dbReference type="EMBL" id="KAG7301435.1"/>
    </source>
</evidence>
<dbReference type="EMBL" id="JAHIBW010000019">
    <property type="protein sequence ID" value="KAG7301435.1"/>
    <property type="molecule type" value="Genomic_DNA"/>
</dbReference>
<name>A0ABQ7Q868_PLUXY</name>
<gene>
    <name evidence="2" type="ORF">JYU34_014382</name>
</gene>
<organism evidence="2 3">
    <name type="scientific">Plutella xylostella</name>
    <name type="common">Diamondback moth</name>
    <name type="synonym">Plutella maculipennis</name>
    <dbReference type="NCBI Taxonomy" id="51655"/>
    <lineage>
        <taxon>Eukaryota</taxon>
        <taxon>Metazoa</taxon>
        <taxon>Ecdysozoa</taxon>
        <taxon>Arthropoda</taxon>
        <taxon>Hexapoda</taxon>
        <taxon>Insecta</taxon>
        <taxon>Pterygota</taxon>
        <taxon>Neoptera</taxon>
        <taxon>Endopterygota</taxon>
        <taxon>Lepidoptera</taxon>
        <taxon>Glossata</taxon>
        <taxon>Ditrysia</taxon>
        <taxon>Yponomeutoidea</taxon>
        <taxon>Plutellidae</taxon>
        <taxon>Plutella</taxon>
    </lineage>
</organism>
<sequence>MENLIESITELKEHFTVKMADFQSQITKAPASTTTDGLASEFTVFRSFIMMALGTLQRQVEMVVQHMDRMETYSRRKMLLLHGVPDSKSEDTATATVKAVTEHLQESESFCADDIARCHRMGRLGDKPRPILIKFKDLAVRNRIWFAKSKFKGSGRTLAEFLTKPRHDTFMAARQRLGVSRCWTRGGCIVVLGRDGKQHTIVSMAELDAICPAAADTPAPAPAPKAKAAVTDAASTSKARVKRVTKK</sequence>
<proteinExistence type="predicted"/>
<evidence type="ECO:0000256" key="1">
    <source>
        <dbReference type="SAM" id="MobiDB-lite"/>
    </source>
</evidence>
<accession>A0ABQ7Q868</accession>
<feature type="compositionally biased region" description="Low complexity" evidence="1">
    <location>
        <begin position="218"/>
        <end position="238"/>
    </location>
</feature>
<feature type="region of interest" description="Disordered" evidence="1">
    <location>
        <begin position="218"/>
        <end position="247"/>
    </location>
</feature>
<keyword evidence="3" id="KW-1185">Reference proteome</keyword>
<protein>
    <submittedName>
        <fullName evidence="2">Uncharacterized protein</fullName>
    </submittedName>
</protein>
<dbReference type="Proteomes" id="UP000823941">
    <property type="component" value="Chromosome 19"/>
</dbReference>